<dbReference type="AlphaFoldDB" id="A0A9D4F5R1"/>
<name>A0A9D4F5R1_DREPO</name>
<comment type="caution">
    <text evidence="1">The sequence shown here is derived from an EMBL/GenBank/DDBJ whole genome shotgun (WGS) entry which is preliminary data.</text>
</comment>
<organism evidence="1 2">
    <name type="scientific">Dreissena polymorpha</name>
    <name type="common">Zebra mussel</name>
    <name type="synonym">Mytilus polymorpha</name>
    <dbReference type="NCBI Taxonomy" id="45954"/>
    <lineage>
        <taxon>Eukaryota</taxon>
        <taxon>Metazoa</taxon>
        <taxon>Spiralia</taxon>
        <taxon>Lophotrochozoa</taxon>
        <taxon>Mollusca</taxon>
        <taxon>Bivalvia</taxon>
        <taxon>Autobranchia</taxon>
        <taxon>Heteroconchia</taxon>
        <taxon>Euheterodonta</taxon>
        <taxon>Imparidentia</taxon>
        <taxon>Neoheterodontei</taxon>
        <taxon>Myida</taxon>
        <taxon>Dreissenoidea</taxon>
        <taxon>Dreissenidae</taxon>
        <taxon>Dreissena</taxon>
    </lineage>
</organism>
<accession>A0A9D4F5R1</accession>
<dbReference type="CDD" id="cd19756">
    <property type="entry name" value="Bbox2"/>
    <property type="match status" value="1"/>
</dbReference>
<evidence type="ECO:0000313" key="2">
    <source>
        <dbReference type="Proteomes" id="UP000828390"/>
    </source>
</evidence>
<sequence length="141" mass="16117">MQETSVPTGDPEHTTEKLTMFCEDDEKLLCHKVYVTDSVNGILCTLTRDGAVTATLKKDPAFQMSNFINNIHSRMCRHAVSACFYTLTTVDLRKFKEIHGKLFDTWDKYEDDEITTTQLLKRCRHIAGLGPHSTHDPFHDV</sequence>
<dbReference type="EMBL" id="JAIWYP010000007">
    <property type="protein sequence ID" value="KAH3792237.1"/>
    <property type="molecule type" value="Genomic_DNA"/>
</dbReference>
<keyword evidence="2" id="KW-1185">Reference proteome</keyword>
<reference evidence="1" key="1">
    <citation type="journal article" date="2019" name="bioRxiv">
        <title>The Genome of the Zebra Mussel, Dreissena polymorpha: A Resource for Invasive Species Research.</title>
        <authorList>
            <person name="McCartney M.A."/>
            <person name="Auch B."/>
            <person name="Kono T."/>
            <person name="Mallez S."/>
            <person name="Zhang Y."/>
            <person name="Obille A."/>
            <person name="Becker A."/>
            <person name="Abrahante J.E."/>
            <person name="Garbe J."/>
            <person name="Badalamenti J.P."/>
            <person name="Herman A."/>
            <person name="Mangelson H."/>
            <person name="Liachko I."/>
            <person name="Sullivan S."/>
            <person name="Sone E.D."/>
            <person name="Koren S."/>
            <person name="Silverstein K.A.T."/>
            <person name="Beckman K.B."/>
            <person name="Gohl D.M."/>
        </authorList>
    </citation>
    <scope>NUCLEOTIDE SEQUENCE</scope>
    <source>
        <strain evidence="1">Duluth1</strain>
        <tissue evidence="1">Whole animal</tissue>
    </source>
</reference>
<gene>
    <name evidence="1" type="ORF">DPMN_145728</name>
</gene>
<protein>
    <submittedName>
        <fullName evidence="1">Uncharacterized protein</fullName>
    </submittedName>
</protein>
<evidence type="ECO:0000313" key="1">
    <source>
        <dbReference type="EMBL" id="KAH3792237.1"/>
    </source>
</evidence>
<proteinExistence type="predicted"/>
<reference evidence="1" key="2">
    <citation type="submission" date="2020-11" db="EMBL/GenBank/DDBJ databases">
        <authorList>
            <person name="McCartney M.A."/>
            <person name="Auch B."/>
            <person name="Kono T."/>
            <person name="Mallez S."/>
            <person name="Becker A."/>
            <person name="Gohl D.M."/>
            <person name="Silverstein K.A.T."/>
            <person name="Koren S."/>
            <person name="Bechman K.B."/>
            <person name="Herman A."/>
            <person name="Abrahante J.E."/>
            <person name="Garbe J."/>
        </authorList>
    </citation>
    <scope>NUCLEOTIDE SEQUENCE</scope>
    <source>
        <strain evidence="1">Duluth1</strain>
        <tissue evidence="1">Whole animal</tissue>
    </source>
</reference>
<dbReference type="Proteomes" id="UP000828390">
    <property type="component" value="Unassembled WGS sequence"/>
</dbReference>